<name>A0ACB9BV89_9ASTR</name>
<gene>
    <name evidence="1" type="ORF">L1987_65639</name>
</gene>
<proteinExistence type="predicted"/>
<protein>
    <submittedName>
        <fullName evidence="1">Uncharacterized protein</fullName>
    </submittedName>
</protein>
<dbReference type="Proteomes" id="UP001056120">
    <property type="component" value="Linkage Group LG22"/>
</dbReference>
<organism evidence="1 2">
    <name type="scientific">Smallanthus sonchifolius</name>
    <dbReference type="NCBI Taxonomy" id="185202"/>
    <lineage>
        <taxon>Eukaryota</taxon>
        <taxon>Viridiplantae</taxon>
        <taxon>Streptophyta</taxon>
        <taxon>Embryophyta</taxon>
        <taxon>Tracheophyta</taxon>
        <taxon>Spermatophyta</taxon>
        <taxon>Magnoliopsida</taxon>
        <taxon>eudicotyledons</taxon>
        <taxon>Gunneridae</taxon>
        <taxon>Pentapetalae</taxon>
        <taxon>asterids</taxon>
        <taxon>campanulids</taxon>
        <taxon>Asterales</taxon>
        <taxon>Asteraceae</taxon>
        <taxon>Asteroideae</taxon>
        <taxon>Heliantheae alliance</taxon>
        <taxon>Millerieae</taxon>
        <taxon>Smallanthus</taxon>
    </lineage>
</organism>
<accession>A0ACB9BV89</accession>
<comment type="caution">
    <text evidence="1">The sequence shown here is derived from an EMBL/GenBank/DDBJ whole genome shotgun (WGS) entry which is preliminary data.</text>
</comment>
<keyword evidence="2" id="KW-1185">Reference proteome</keyword>
<sequence length="297" mass="34091">MAGSYIPNISTTYGVRSVSLPTTSHPSVDSIKQELNNIQTCVISSSSSSCKPSIEAIYDGLLKLSRLYECMHEFISLLCLTQNEKWVEELMDRMVGFLDICDMIRDIMWRYKEHVRDLQCASRRRKGDTSLGSSIARYNSFRKTVKKEVKILIASLNRSMVAKSQDHYHHEVVVVMIKMVFEVTVSVFVSLLMPFVISNSQTTKTNKWSMVVSKLIQRTRVVCEEHHYRQSNGIDGLDHVVLRDECIKVGRFSLWWNDASMLEAMEAQIERIEDGLECVFRSLIRTRASILNIVSHN</sequence>
<evidence type="ECO:0000313" key="1">
    <source>
        <dbReference type="EMBL" id="KAI3725843.1"/>
    </source>
</evidence>
<dbReference type="EMBL" id="CM042039">
    <property type="protein sequence ID" value="KAI3725843.1"/>
    <property type="molecule type" value="Genomic_DNA"/>
</dbReference>
<evidence type="ECO:0000313" key="2">
    <source>
        <dbReference type="Proteomes" id="UP001056120"/>
    </source>
</evidence>
<reference evidence="1 2" key="2">
    <citation type="journal article" date="2022" name="Mol. Ecol. Resour.">
        <title>The genomes of chicory, endive, great burdock and yacon provide insights into Asteraceae paleo-polyploidization history and plant inulin production.</title>
        <authorList>
            <person name="Fan W."/>
            <person name="Wang S."/>
            <person name="Wang H."/>
            <person name="Wang A."/>
            <person name="Jiang F."/>
            <person name="Liu H."/>
            <person name="Zhao H."/>
            <person name="Xu D."/>
            <person name="Zhang Y."/>
        </authorList>
    </citation>
    <scope>NUCLEOTIDE SEQUENCE [LARGE SCALE GENOMIC DNA]</scope>
    <source>
        <strain evidence="2">cv. Yunnan</strain>
        <tissue evidence="1">Leaves</tissue>
    </source>
</reference>
<reference evidence="2" key="1">
    <citation type="journal article" date="2022" name="Mol. Ecol. Resour.">
        <title>The genomes of chicory, endive, great burdock and yacon provide insights into Asteraceae palaeo-polyploidization history and plant inulin production.</title>
        <authorList>
            <person name="Fan W."/>
            <person name="Wang S."/>
            <person name="Wang H."/>
            <person name="Wang A."/>
            <person name="Jiang F."/>
            <person name="Liu H."/>
            <person name="Zhao H."/>
            <person name="Xu D."/>
            <person name="Zhang Y."/>
        </authorList>
    </citation>
    <scope>NUCLEOTIDE SEQUENCE [LARGE SCALE GENOMIC DNA]</scope>
    <source>
        <strain evidence="2">cv. Yunnan</strain>
    </source>
</reference>